<keyword evidence="7" id="KW-0520">NAD</keyword>
<keyword evidence="3" id="KW-0547">Nucleotide-binding</keyword>
<name>A0AAD5P6P3_9FUNG</name>
<dbReference type="FunFam" id="2.60.200.30:FF:000009">
    <property type="entry name" value="Poly(P)/ATP NAD kinase"/>
    <property type="match status" value="1"/>
</dbReference>
<dbReference type="InterPro" id="IPR002504">
    <property type="entry name" value="NADK"/>
</dbReference>
<keyword evidence="2" id="KW-0808">Transferase</keyword>
<dbReference type="Pfam" id="PF01513">
    <property type="entry name" value="NAD_kinase"/>
    <property type="match status" value="1"/>
</dbReference>
<evidence type="ECO:0000256" key="3">
    <source>
        <dbReference type="ARBA" id="ARBA00022741"/>
    </source>
</evidence>
<evidence type="ECO:0000313" key="9">
    <source>
        <dbReference type="EMBL" id="KAI9243395.1"/>
    </source>
</evidence>
<dbReference type="InterPro" id="IPR016064">
    <property type="entry name" value="NAD/diacylglycerol_kinase_sf"/>
</dbReference>
<dbReference type="InterPro" id="IPR017438">
    <property type="entry name" value="ATP-NAD_kinase_N"/>
</dbReference>
<keyword evidence="4 9" id="KW-0418">Kinase</keyword>
<keyword evidence="5" id="KW-0067">ATP-binding</keyword>
<evidence type="ECO:0000256" key="8">
    <source>
        <dbReference type="SAM" id="MobiDB-lite"/>
    </source>
</evidence>
<dbReference type="GO" id="GO:0003951">
    <property type="term" value="F:NAD+ kinase activity"/>
    <property type="evidence" value="ECO:0007669"/>
    <property type="project" value="InterPro"/>
</dbReference>
<accession>A0AAD5P6P3</accession>
<protein>
    <submittedName>
        <fullName evidence="9">ATP-NAD kinase-like domain-containing protein</fullName>
    </submittedName>
</protein>
<dbReference type="GO" id="GO:0005524">
    <property type="term" value="F:ATP binding"/>
    <property type="evidence" value="ECO:0007669"/>
    <property type="project" value="UniProtKB-KW"/>
</dbReference>
<dbReference type="SUPFAM" id="SSF111331">
    <property type="entry name" value="NAD kinase/diacylglycerol kinase-like"/>
    <property type="match status" value="1"/>
</dbReference>
<feature type="region of interest" description="Disordered" evidence="8">
    <location>
        <begin position="452"/>
        <end position="510"/>
    </location>
</feature>
<organism evidence="9 10">
    <name type="scientific">Phascolomyces articulosus</name>
    <dbReference type="NCBI Taxonomy" id="60185"/>
    <lineage>
        <taxon>Eukaryota</taxon>
        <taxon>Fungi</taxon>
        <taxon>Fungi incertae sedis</taxon>
        <taxon>Mucoromycota</taxon>
        <taxon>Mucoromycotina</taxon>
        <taxon>Mucoromycetes</taxon>
        <taxon>Mucorales</taxon>
        <taxon>Lichtheimiaceae</taxon>
        <taxon>Phascolomyces</taxon>
    </lineage>
</organism>
<dbReference type="PANTHER" id="PTHR20275:SF0">
    <property type="entry name" value="NAD KINASE"/>
    <property type="match status" value="1"/>
</dbReference>
<comment type="similarity">
    <text evidence="1">Belongs to the NAD kinase family.</text>
</comment>
<comment type="caution">
    <text evidence="9">The sequence shown here is derived from an EMBL/GenBank/DDBJ whole genome shotgun (WGS) entry which is preliminary data.</text>
</comment>
<dbReference type="Pfam" id="PF20143">
    <property type="entry name" value="NAD_kinase_C"/>
    <property type="match status" value="1"/>
</dbReference>
<evidence type="ECO:0000313" key="10">
    <source>
        <dbReference type="Proteomes" id="UP001209540"/>
    </source>
</evidence>
<feature type="compositionally biased region" description="Basic and acidic residues" evidence="8">
    <location>
        <begin position="488"/>
        <end position="499"/>
    </location>
</feature>
<dbReference type="GO" id="GO:0006741">
    <property type="term" value="P:NADP+ biosynthetic process"/>
    <property type="evidence" value="ECO:0007669"/>
    <property type="project" value="InterPro"/>
</dbReference>
<evidence type="ECO:0000256" key="4">
    <source>
        <dbReference type="ARBA" id="ARBA00022777"/>
    </source>
</evidence>
<evidence type="ECO:0000256" key="7">
    <source>
        <dbReference type="ARBA" id="ARBA00023027"/>
    </source>
</evidence>
<sequence>MGVVLRITKNNKIISESGLKSKKGVVDLTPQNITDLGNNFSIKHTLKWEDYMDTILIITKAYDNQLVTYTRQVAEWIITTQSSGKGETFTVYVDGHLENSERFGYKELVQQNEVFENHLKFWTPRLIYKNPEIFHLIVLLGGDGSVLFTSWLFQTYVPPIVPFHLGSLSFLTPYPFEEYQKYLHPIFNGGKPRIALRMRLSCTIYRAVEDTKRQSTCQAKQCAITGAIWTRRAKSDGKDVRGKWQLMETEWMKEHLMKGNEEPVTKTDEEEQDEADHTHAISCCTTVPCETFQVLNELVVDRGPSPYMATLELFADEQHLCTVEADGLVVSTPTGSTAYSLSAGGSLCHPCVPAILITPICAHTLNFRPMLLPHTCIIRVVVRATARSTAYCSFDGKYRVELKRGDHMTVTFSRFAVPTVTRTGTNFDWFESLQKCLMWSLRQAEQKPFVVVESNKRKRRKPSPLSTGQSTPSSESSEHVLVCMDQGEDPKKQKPKKEEEYDEGFELVPWTTEELERDIMSLNEDET</sequence>
<evidence type="ECO:0000256" key="2">
    <source>
        <dbReference type="ARBA" id="ARBA00022679"/>
    </source>
</evidence>
<dbReference type="Proteomes" id="UP001209540">
    <property type="component" value="Unassembled WGS sequence"/>
</dbReference>
<dbReference type="PANTHER" id="PTHR20275">
    <property type="entry name" value="NAD KINASE"/>
    <property type="match status" value="1"/>
</dbReference>
<evidence type="ECO:0000256" key="5">
    <source>
        <dbReference type="ARBA" id="ARBA00022840"/>
    </source>
</evidence>
<feature type="compositionally biased region" description="Low complexity" evidence="8">
    <location>
        <begin position="466"/>
        <end position="475"/>
    </location>
</feature>
<dbReference type="InterPro" id="IPR017437">
    <property type="entry name" value="ATP-NAD_kinase_PpnK-typ_C"/>
</dbReference>
<reference evidence="9" key="1">
    <citation type="journal article" date="2022" name="IScience">
        <title>Evolution of zygomycete secretomes and the origins of terrestrial fungal ecologies.</title>
        <authorList>
            <person name="Chang Y."/>
            <person name="Wang Y."/>
            <person name="Mondo S."/>
            <person name="Ahrendt S."/>
            <person name="Andreopoulos W."/>
            <person name="Barry K."/>
            <person name="Beard J."/>
            <person name="Benny G.L."/>
            <person name="Blankenship S."/>
            <person name="Bonito G."/>
            <person name="Cuomo C."/>
            <person name="Desiro A."/>
            <person name="Gervers K.A."/>
            <person name="Hundley H."/>
            <person name="Kuo A."/>
            <person name="LaButti K."/>
            <person name="Lang B.F."/>
            <person name="Lipzen A."/>
            <person name="O'Donnell K."/>
            <person name="Pangilinan J."/>
            <person name="Reynolds N."/>
            <person name="Sandor L."/>
            <person name="Smith M.E."/>
            <person name="Tsang A."/>
            <person name="Grigoriev I.V."/>
            <person name="Stajich J.E."/>
            <person name="Spatafora J.W."/>
        </authorList>
    </citation>
    <scope>NUCLEOTIDE SEQUENCE</scope>
    <source>
        <strain evidence="9">RSA 2281</strain>
    </source>
</reference>
<dbReference type="EMBL" id="JAIXMP010000073">
    <property type="protein sequence ID" value="KAI9243395.1"/>
    <property type="molecule type" value="Genomic_DNA"/>
</dbReference>
<dbReference type="HAMAP" id="MF_00361">
    <property type="entry name" value="NAD_kinase"/>
    <property type="match status" value="1"/>
</dbReference>
<proteinExistence type="inferred from homology"/>
<dbReference type="GO" id="GO:0019674">
    <property type="term" value="P:NAD+ metabolic process"/>
    <property type="evidence" value="ECO:0007669"/>
    <property type="project" value="InterPro"/>
</dbReference>
<dbReference type="AlphaFoldDB" id="A0AAD5P6P3"/>
<keyword evidence="6" id="KW-0521">NADP</keyword>
<keyword evidence="10" id="KW-1185">Reference proteome</keyword>
<dbReference type="Gene3D" id="3.40.50.10330">
    <property type="entry name" value="Probable inorganic polyphosphate/atp-NAD kinase, domain 1"/>
    <property type="match status" value="1"/>
</dbReference>
<reference evidence="9" key="2">
    <citation type="submission" date="2023-02" db="EMBL/GenBank/DDBJ databases">
        <authorList>
            <consortium name="DOE Joint Genome Institute"/>
            <person name="Mondo S.J."/>
            <person name="Chang Y."/>
            <person name="Wang Y."/>
            <person name="Ahrendt S."/>
            <person name="Andreopoulos W."/>
            <person name="Barry K."/>
            <person name="Beard J."/>
            <person name="Benny G.L."/>
            <person name="Blankenship S."/>
            <person name="Bonito G."/>
            <person name="Cuomo C."/>
            <person name="Desiro A."/>
            <person name="Gervers K.A."/>
            <person name="Hundley H."/>
            <person name="Kuo A."/>
            <person name="LaButti K."/>
            <person name="Lang B.F."/>
            <person name="Lipzen A."/>
            <person name="O'Donnell K."/>
            <person name="Pangilinan J."/>
            <person name="Reynolds N."/>
            <person name="Sandor L."/>
            <person name="Smith M.W."/>
            <person name="Tsang A."/>
            <person name="Grigoriev I.V."/>
            <person name="Stajich J.E."/>
            <person name="Spatafora J.W."/>
        </authorList>
    </citation>
    <scope>NUCLEOTIDE SEQUENCE</scope>
    <source>
        <strain evidence="9">RSA 2281</strain>
    </source>
</reference>
<evidence type="ECO:0000256" key="6">
    <source>
        <dbReference type="ARBA" id="ARBA00022857"/>
    </source>
</evidence>
<dbReference type="Gene3D" id="2.60.200.30">
    <property type="entry name" value="Probable inorganic polyphosphate/atp-NAD kinase, domain 2"/>
    <property type="match status" value="1"/>
</dbReference>
<evidence type="ECO:0000256" key="1">
    <source>
        <dbReference type="ARBA" id="ARBA00010995"/>
    </source>
</evidence>
<gene>
    <name evidence="9" type="ORF">BDA99DRAFT_596591</name>
</gene>